<dbReference type="PANTHER" id="PTHR15642:SF3">
    <property type="entry name" value="CYTOCHROME C OXIDASE ASSEMBLY FACTOR 3 HOMOLOG, MITOCHONDRIAL"/>
    <property type="match status" value="1"/>
</dbReference>
<evidence type="ECO:0000256" key="5">
    <source>
        <dbReference type="ARBA" id="ARBA00022692"/>
    </source>
</evidence>
<evidence type="ECO:0000256" key="2">
    <source>
        <dbReference type="ARBA" id="ARBA00004304"/>
    </source>
</evidence>
<dbReference type="GO" id="GO:0005743">
    <property type="term" value="C:mitochondrial inner membrane"/>
    <property type="evidence" value="ECO:0007669"/>
    <property type="project" value="UniProtKB-UniRule"/>
</dbReference>
<evidence type="ECO:0000256" key="7">
    <source>
        <dbReference type="ARBA" id="ARBA00023128"/>
    </source>
</evidence>
<dbReference type="InterPro" id="IPR018628">
    <property type="entry name" value="Coa3_CC"/>
</dbReference>
<comment type="similarity">
    <text evidence="3 9">Belongs to the COA3 family.</text>
</comment>
<dbReference type="GO" id="GO:0033617">
    <property type="term" value="P:mitochondrial respiratory chain complex IV assembly"/>
    <property type="evidence" value="ECO:0007669"/>
    <property type="project" value="UniProtKB-UniRule"/>
</dbReference>
<evidence type="ECO:0000256" key="8">
    <source>
        <dbReference type="ARBA" id="ARBA00023136"/>
    </source>
</evidence>
<dbReference type="AlphaFoldDB" id="A0A3G2S8L3"/>
<feature type="region of interest" description="Disordered" evidence="10">
    <location>
        <begin position="144"/>
        <end position="174"/>
    </location>
</feature>
<gene>
    <name evidence="12" type="ORF">DNF11_3465</name>
</gene>
<feature type="compositionally biased region" description="Polar residues" evidence="10">
    <location>
        <begin position="159"/>
        <end position="168"/>
    </location>
</feature>
<name>A0A3G2S8L3_MALR7</name>
<evidence type="ECO:0000256" key="10">
    <source>
        <dbReference type="SAM" id="MobiDB-lite"/>
    </source>
</evidence>
<keyword evidence="9" id="KW-0999">Mitochondrion inner membrane</keyword>
<dbReference type="Pfam" id="PF09813">
    <property type="entry name" value="Coa3_cc"/>
    <property type="match status" value="1"/>
</dbReference>
<accession>A0A3G2S8L3</accession>
<evidence type="ECO:0000313" key="13">
    <source>
        <dbReference type="Proteomes" id="UP000269793"/>
    </source>
</evidence>
<comment type="subunit">
    <text evidence="4 9">Component of 250-400 kDa complexes called cytochrome oxidase assembly intermediates or COA complexes.</text>
</comment>
<dbReference type="STRING" id="425264.A0A3G2S8L3"/>
<organism evidence="12 13">
    <name type="scientific">Malassezia restricta (strain ATCC 96810 / NBRC 103918 / CBS 7877)</name>
    <name type="common">Seborrheic dermatitis infection agent</name>
    <dbReference type="NCBI Taxonomy" id="425264"/>
    <lineage>
        <taxon>Eukaryota</taxon>
        <taxon>Fungi</taxon>
        <taxon>Dikarya</taxon>
        <taxon>Basidiomycota</taxon>
        <taxon>Ustilaginomycotina</taxon>
        <taxon>Malasseziomycetes</taxon>
        <taxon>Malasseziales</taxon>
        <taxon>Malasseziaceae</taxon>
        <taxon>Malassezia</taxon>
    </lineage>
</organism>
<comment type="function">
    <text evidence="1 9">Required for assembly of cytochrome c oxidase (complex IV).</text>
</comment>
<feature type="domain" description="Cytochrome c oxidase assembly factor 3 mitochondrial coiled-coil" evidence="11">
    <location>
        <begin position="53"/>
        <end position="93"/>
    </location>
</feature>
<dbReference type="InterPro" id="IPR041752">
    <property type="entry name" value="Coa3"/>
</dbReference>
<keyword evidence="5 9" id="KW-0812">Transmembrane</keyword>
<evidence type="ECO:0000256" key="9">
    <source>
        <dbReference type="RuleBase" id="RU367056"/>
    </source>
</evidence>
<dbReference type="VEuPathDB" id="FungiDB:DNF11_3465"/>
<evidence type="ECO:0000256" key="3">
    <source>
        <dbReference type="ARBA" id="ARBA00007035"/>
    </source>
</evidence>
<evidence type="ECO:0000259" key="11">
    <source>
        <dbReference type="Pfam" id="PF09813"/>
    </source>
</evidence>
<protein>
    <recommendedName>
        <fullName evidence="9">Cytochrome c oxidase assembly factor 3</fullName>
    </recommendedName>
</protein>
<dbReference type="OrthoDB" id="10018333at2759"/>
<evidence type="ECO:0000256" key="6">
    <source>
        <dbReference type="ARBA" id="ARBA00022989"/>
    </source>
</evidence>
<evidence type="ECO:0000256" key="4">
    <source>
        <dbReference type="ARBA" id="ARBA00011351"/>
    </source>
</evidence>
<evidence type="ECO:0000313" key="12">
    <source>
        <dbReference type="EMBL" id="AYO44415.1"/>
    </source>
</evidence>
<proteinExistence type="inferred from homology"/>
<keyword evidence="7 9" id="KW-0496">Mitochondrion</keyword>
<comment type="subcellular location">
    <subcellularLocation>
        <location evidence="2">Mitochondrion membrane</location>
        <topology evidence="2">Single-pass membrane protein</topology>
    </subcellularLocation>
</comment>
<keyword evidence="13" id="KW-1185">Reference proteome</keyword>
<dbReference type="EMBL" id="CP033153">
    <property type="protein sequence ID" value="AYO44415.1"/>
    <property type="molecule type" value="Genomic_DNA"/>
</dbReference>
<feature type="transmembrane region" description="Helical" evidence="9">
    <location>
        <begin position="62"/>
        <end position="81"/>
    </location>
</feature>
<dbReference type="Proteomes" id="UP000269793">
    <property type="component" value="Chromosome VI"/>
</dbReference>
<feature type="region of interest" description="Disordered" evidence="10">
    <location>
        <begin position="109"/>
        <end position="129"/>
    </location>
</feature>
<keyword evidence="6 9" id="KW-1133">Transmembrane helix</keyword>
<evidence type="ECO:0000256" key="1">
    <source>
        <dbReference type="ARBA" id="ARBA00003064"/>
    </source>
</evidence>
<reference evidence="12 13" key="1">
    <citation type="submission" date="2018-10" db="EMBL/GenBank/DDBJ databases">
        <title>Complete genome sequence of Malassezia restricta CBS 7877.</title>
        <authorList>
            <person name="Morand S.C."/>
            <person name="Bertignac M."/>
            <person name="Iltis A."/>
            <person name="Kolder I."/>
            <person name="Pirovano W."/>
            <person name="Jourdain R."/>
            <person name="Clavaud C."/>
        </authorList>
    </citation>
    <scope>NUCLEOTIDE SEQUENCE [LARGE SCALE GENOMIC DNA]</scope>
    <source>
        <strain evidence="12 13">CBS 7877</strain>
    </source>
</reference>
<dbReference type="PANTHER" id="PTHR15642">
    <property type="entry name" value="CYTOCHROME C OXIDASE ASSEMBLY FACTOR 3, MITOCHONDRIAL"/>
    <property type="match status" value="1"/>
</dbReference>
<sequence length="174" mass="19402">MTPLPISRSLTASRLLRFASFHSNVPRLAESIRKVEKARHTYFDQVSGNSAGFRRARKPYQLGNFLLLLSLFAFTGGVYAYSICMVEQDDFSDLENFRVEPLGAGNDAMGTVLPEENQNHTDNKSSNVRSGLIESLRNRLSWSMSSNDVSPRYPAKVDNPTNPATGPTMNKKDI</sequence>
<keyword evidence="8 9" id="KW-0472">Membrane</keyword>